<sequence length="595" mass="60053">MTGLDSCDHLGVEVRIQLVPAIDTRYLSARGPAAVVGGPGPGGGSAGGSGSGLQALTRYEPPQQLYNGQQAAQQQTRRLPVRSAASAYRRRSAQPHPEPDPPPPPALARAYRSCSSRRGDGSEAGGWLPSGKRPAQYDSDASGHGYGGWHQDSCGGGADCPTADSADAGADQGLLLARMGGEGANGGEGAEPLHQPLRRSLRRRGSPSPRPCDDEARGAATALLALLGQQQTPVAGPDAANGGPAYDNEAGGERGSFCAETPPPDGGLRGLGEPGDDGELQSPWKALTAAAAFPAAAAAAEAATTIAVYEPLVLARFDGSGRCRSGQWADLAVADGGAAPGVCGTVEAAMGPGKVPATETMNRQPSAPGAIAPPGIVLSKRRRSGDAVVNDGSAKPAVANTGEAAPVGVTTDGTVGTAAGGGNPVARSWGGKGRRRRQAKRAAPPTLPSAPPLPSLVDRLTPPPPPPAAAPQQLQQESAITWLRHLNQLEQLALIRQQQLLVQRVMGHLQQAQLPAEPEQGLTPPVQQAAAVEPGACGVEGLLLGGEGVTAAGAGAAAAQRAREVREGQRVGGITRDAAAPALAASDRHLAPATP</sequence>
<feature type="compositionally biased region" description="Pro residues" evidence="1">
    <location>
        <begin position="445"/>
        <end position="454"/>
    </location>
</feature>
<keyword evidence="3" id="KW-1185">Reference proteome</keyword>
<feature type="compositionally biased region" description="Gly residues" evidence="1">
    <location>
        <begin position="37"/>
        <end position="51"/>
    </location>
</feature>
<feature type="compositionally biased region" description="Basic residues" evidence="1">
    <location>
        <begin position="196"/>
        <end position="205"/>
    </location>
</feature>
<evidence type="ECO:0000256" key="1">
    <source>
        <dbReference type="SAM" id="MobiDB-lite"/>
    </source>
</evidence>
<feature type="region of interest" description="Disordered" evidence="1">
    <location>
        <begin position="383"/>
        <end position="473"/>
    </location>
</feature>
<feature type="compositionally biased region" description="Gly residues" evidence="1">
    <location>
        <begin position="180"/>
        <end position="189"/>
    </location>
</feature>
<evidence type="ECO:0000313" key="3">
    <source>
        <dbReference type="Proteomes" id="UP000075714"/>
    </source>
</evidence>
<comment type="caution">
    <text evidence="2">The sequence shown here is derived from an EMBL/GenBank/DDBJ whole genome shotgun (WGS) entry which is preliminary data.</text>
</comment>
<dbReference type="AlphaFoldDB" id="A0A150H5C2"/>
<accession>A0A150H5C2</accession>
<name>A0A150H5C2_GONPE</name>
<feature type="region of interest" description="Disordered" evidence="1">
    <location>
        <begin position="37"/>
        <end position="217"/>
    </location>
</feature>
<feature type="compositionally biased region" description="Low complexity" evidence="1">
    <location>
        <begin position="404"/>
        <end position="417"/>
    </location>
</feature>
<feature type="region of interest" description="Disordered" evidence="1">
    <location>
        <begin position="233"/>
        <end position="281"/>
    </location>
</feature>
<protein>
    <submittedName>
        <fullName evidence="2">Uncharacterized protein</fullName>
    </submittedName>
</protein>
<feature type="compositionally biased region" description="Gly residues" evidence="1">
    <location>
        <begin position="144"/>
        <end position="158"/>
    </location>
</feature>
<gene>
    <name evidence="2" type="ORF">GPECTOR_1g739</name>
</gene>
<proteinExistence type="predicted"/>
<organism evidence="2 3">
    <name type="scientific">Gonium pectorale</name>
    <name type="common">Green alga</name>
    <dbReference type="NCBI Taxonomy" id="33097"/>
    <lineage>
        <taxon>Eukaryota</taxon>
        <taxon>Viridiplantae</taxon>
        <taxon>Chlorophyta</taxon>
        <taxon>core chlorophytes</taxon>
        <taxon>Chlorophyceae</taxon>
        <taxon>CS clade</taxon>
        <taxon>Chlamydomonadales</taxon>
        <taxon>Volvocaceae</taxon>
        <taxon>Gonium</taxon>
    </lineage>
</organism>
<feature type="compositionally biased region" description="Basic and acidic residues" evidence="1">
    <location>
        <begin position="586"/>
        <end position="595"/>
    </location>
</feature>
<feature type="compositionally biased region" description="Low complexity" evidence="1">
    <location>
        <begin position="163"/>
        <end position="177"/>
    </location>
</feature>
<dbReference type="Proteomes" id="UP000075714">
    <property type="component" value="Unassembled WGS sequence"/>
</dbReference>
<feature type="region of interest" description="Disordered" evidence="1">
    <location>
        <begin position="564"/>
        <end position="595"/>
    </location>
</feature>
<reference evidence="3" key="1">
    <citation type="journal article" date="2016" name="Nat. Commun.">
        <title>The Gonium pectorale genome demonstrates co-option of cell cycle regulation during the evolution of multicellularity.</title>
        <authorList>
            <person name="Hanschen E.R."/>
            <person name="Marriage T.N."/>
            <person name="Ferris P.J."/>
            <person name="Hamaji T."/>
            <person name="Toyoda A."/>
            <person name="Fujiyama A."/>
            <person name="Neme R."/>
            <person name="Noguchi H."/>
            <person name="Minakuchi Y."/>
            <person name="Suzuki M."/>
            <person name="Kawai-Toyooka H."/>
            <person name="Smith D.R."/>
            <person name="Sparks H."/>
            <person name="Anderson J."/>
            <person name="Bakaric R."/>
            <person name="Luria V."/>
            <person name="Karger A."/>
            <person name="Kirschner M.W."/>
            <person name="Durand P.M."/>
            <person name="Michod R.E."/>
            <person name="Nozaki H."/>
            <person name="Olson B.J."/>
        </authorList>
    </citation>
    <scope>NUCLEOTIDE SEQUENCE [LARGE SCALE GENOMIC DNA]</scope>
    <source>
        <strain evidence="3">NIES-2863</strain>
    </source>
</reference>
<evidence type="ECO:0000313" key="2">
    <source>
        <dbReference type="EMBL" id="KXZ56820.1"/>
    </source>
</evidence>
<dbReference type="EMBL" id="LSYV01000002">
    <property type="protein sequence ID" value="KXZ56820.1"/>
    <property type="molecule type" value="Genomic_DNA"/>
</dbReference>